<dbReference type="InterPro" id="IPR002110">
    <property type="entry name" value="Ankyrin_rpt"/>
</dbReference>
<dbReference type="SUPFAM" id="SSF48403">
    <property type="entry name" value="Ankyrin repeat"/>
    <property type="match status" value="1"/>
</dbReference>
<organism evidence="5 6">
    <name type="scientific">Petromyces alliaceus</name>
    <name type="common">Aspergillus alliaceus</name>
    <dbReference type="NCBI Taxonomy" id="209559"/>
    <lineage>
        <taxon>Eukaryota</taxon>
        <taxon>Fungi</taxon>
        <taxon>Dikarya</taxon>
        <taxon>Ascomycota</taxon>
        <taxon>Pezizomycotina</taxon>
        <taxon>Eurotiomycetes</taxon>
        <taxon>Eurotiomycetidae</taxon>
        <taxon>Eurotiales</taxon>
        <taxon>Aspergillaceae</taxon>
        <taxon>Aspergillus</taxon>
        <taxon>Aspergillus subgen. Circumdati</taxon>
    </lineage>
</organism>
<evidence type="ECO:0000313" key="5">
    <source>
        <dbReference type="EMBL" id="KAF5859958.1"/>
    </source>
</evidence>
<evidence type="ECO:0000256" key="4">
    <source>
        <dbReference type="SAM" id="MobiDB-lite"/>
    </source>
</evidence>
<gene>
    <name evidence="5" type="ORF">ETB97_002155</name>
</gene>
<keyword evidence="2 3" id="KW-0040">ANK repeat</keyword>
<reference evidence="5 6" key="1">
    <citation type="submission" date="2019-04" db="EMBL/GenBank/DDBJ databases">
        <title>Aspergillus burnettii sp. nov., novel species from soil in southeast Queensland.</title>
        <authorList>
            <person name="Gilchrist C.L.M."/>
            <person name="Pitt J.I."/>
            <person name="Lange L."/>
            <person name="Lacey H.J."/>
            <person name="Vuong D."/>
            <person name="Midgley D.J."/>
            <person name="Greenfield P."/>
            <person name="Bradbury M."/>
            <person name="Lacey E."/>
            <person name="Busk P.K."/>
            <person name="Pilgaard B."/>
            <person name="Chooi Y.H."/>
            <person name="Piggott A.M."/>
        </authorList>
    </citation>
    <scope>NUCLEOTIDE SEQUENCE [LARGE SCALE GENOMIC DNA]</scope>
    <source>
        <strain evidence="5 6">FRR 5400</strain>
    </source>
</reference>
<keyword evidence="1" id="KW-0677">Repeat</keyword>
<dbReference type="Pfam" id="PF12796">
    <property type="entry name" value="Ank_2"/>
    <property type="match status" value="1"/>
</dbReference>
<dbReference type="EMBL" id="SPNV01000146">
    <property type="protein sequence ID" value="KAF5859958.1"/>
    <property type="molecule type" value="Genomic_DNA"/>
</dbReference>
<accession>A0A8H5ZZP0</accession>
<dbReference type="InterPro" id="IPR036770">
    <property type="entry name" value="Ankyrin_rpt-contain_sf"/>
</dbReference>
<dbReference type="PANTHER" id="PTHR24198">
    <property type="entry name" value="ANKYRIN REPEAT AND PROTEIN KINASE DOMAIN-CONTAINING PROTEIN"/>
    <property type="match status" value="1"/>
</dbReference>
<protein>
    <recommendedName>
        <fullName evidence="7">Ankyrin repeat protein</fullName>
    </recommendedName>
</protein>
<keyword evidence="6" id="KW-1185">Reference proteome</keyword>
<evidence type="ECO:0000313" key="6">
    <source>
        <dbReference type="Proteomes" id="UP000541154"/>
    </source>
</evidence>
<dbReference type="PROSITE" id="PS50297">
    <property type="entry name" value="ANK_REP_REGION"/>
    <property type="match status" value="1"/>
</dbReference>
<dbReference type="SMART" id="SM00248">
    <property type="entry name" value="ANK"/>
    <property type="match status" value="2"/>
</dbReference>
<sequence>MSTARFQSGPTAAPQSTVRHASLPDVSPCGKLFQAAKDGNTKLIEQLVLQGADINQQCMKLNGYTPLIVAAIAGQVSAVEALLRLKADPNIRDSDGYKISKLAIDANQMDAVTCLIKWGVVVTDPRVQEGKDWLTEQYELMWKDVKDPDSKPPRAVLDYINNGYPNGPWPDKRSILDVYWEHILLQYIGDQPLDIQRNVSTDLILPHSGTFCRILSGHAGYKEAARLLYKALPTTKYIIKGTVVDEKDRWVTERWGYLDTDYKLQVEDGIDAFLINKETEKIEVMMINFSVGPTGS</sequence>
<evidence type="ECO:0000256" key="1">
    <source>
        <dbReference type="ARBA" id="ARBA00022737"/>
    </source>
</evidence>
<dbReference type="Proteomes" id="UP000541154">
    <property type="component" value="Unassembled WGS sequence"/>
</dbReference>
<feature type="region of interest" description="Disordered" evidence="4">
    <location>
        <begin position="1"/>
        <end position="22"/>
    </location>
</feature>
<comment type="caution">
    <text evidence="5">The sequence shown here is derived from an EMBL/GenBank/DDBJ whole genome shotgun (WGS) entry which is preliminary data.</text>
</comment>
<name>A0A8H5ZZP0_PETAA</name>
<evidence type="ECO:0000256" key="2">
    <source>
        <dbReference type="ARBA" id="ARBA00023043"/>
    </source>
</evidence>
<dbReference type="Gene3D" id="1.25.40.20">
    <property type="entry name" value="Ankyrin repeat-containing domain"/>
    <property type="match status" value="1"/>
</dbReference>
<dbReference type="AlphaFoldDB" id="A0A8H5ZZP0"/>
<dbReference type="PROSITE" id="PS50088">
    <property type="entry name" value="ANK_REPEAT"/>
    <property type="match status" value="1"/>
</dbReference>
<feature type="repeat" description="ANK" evidence="3">
    <location>
        <begin position="62"/>
        <end position="94"/>
    </location>
</feature>
<proteinExistence type="predicted"/>
<dbReference type="PANTHER" id="PTHR24198:SF165">
    <property type="entry name" value="ANKYRIN REPEAT-CONTAINING PROTEIN-RELATED"/>
    <property type="match status" value="1"/>
</dbReference>
<evidence type="ECO:0000256" key="3">
    <source>
        <dbReference type="PROSITE-ProRule" id="PRU00023"/>
    </source>
</evidence>
<feature type="compositionally biased region" description="Polar residues" evidence="4">
    <location>
        <begin position="1"/>
        <end position="19"/>
    </location>
</feature>
<evidence type="ECO:0008006" key="7">
    <source>
        <dbReference type="Google" id="ProtNLM"/>
    </source>
</evidence>